<dbReference type="InterPro" id="IPR032569">
    <property type="entry name" value="NPM1_C"/>
</dbReference>
<reference evidence="5 6" key="1">
    <citation type="journal article" date="2019" name="Sci. Data">
        <title>Hybrid genome assembly and annotation of Danionella translucida.</title>
        <authorList>
            <person name="Kadobianskyi M."/>
            <person name="Schulze L."/>
            <person name="Schuelke M."/>
            <person name="Judkewitz B."/>
        </authorList>
    </citation>
    <scope>NUCLEOTIDE SEQUENCE [LARGE SCALE GENOMIC DNA]</scope>
    <source>
        <strain evidence="5 6">Bolton</strain>
    </source>
</reference>
<dbReference type="GO" id="GO:0003676">
    <property type="term" value="F:nucleic acid binding"/>
    <property type="evidence" value="ECO:0007669"/>
    <property type="project" value="InterPro"/>
</dbReference>
<dbReference type="Pfam" id="PF16276">
    <property type="entry name" value="NPM1-C"/>
    <property type="match status" value="1"/>
</dbReference>
<organism evidence="5 6">
    <name type="scientific">Danionella cerebrum</name>
    <dbReference type="NCBI Taxonomy" id="2873325"/>
    <lineage>
        <taxon>Eukaryota</taxon>
        <taxon>Metazoa</taxon>
        <taxon>Chordata</taxon>
        <taxon>Craniata</taxon>
        <taxon>Vertebrata</taxon>
        <taxon>Euteleostomi</taxon>
        <taxon>Actinopterygii</taxon>
        <taxon>Neopterygii</taxon>
        <taxon>Teleostei</taxon>
        <taxon>Ostariophysi</taxon>
        <taxon>Cypriniformes</taxon>
        <taxon>Danionidae</taxon>
        <taxon>Danioninae</taxon>
        <taxon>Danionella</taxon>
    </lineage>
</organism>
<comment type="subcellular location">
    <subcellularLocation>
        <location evidence="1">Nucleus</location>
    </subcellularLocation>
</comment>
<dbReference type="Proteomes" id="UP000316079">
    <property type="component" value="Unassembled WGS sequence"/>
</dbReference>
<dbReference type="FunFam" id="1.10.10.2100:FF:000002">
    <property type="entry name" value="cell growth-regulating nucleolar protein-like"/>
    <property type="match status" value="1"/>
</dbReference>
<evidence type="ECO:0000313" key="5">
    <source>
        <dbReference type="EMBL" id="TRY85043.1"/>
    </source>
</evidence>
<dbReference type="GO" id="GO:0031981">
    <property type="term" value="C:nuclear lumen"/>
    <property type="evidence" value="ECO:0007669"/>
    <property type="project" value="UniProtKB-ARBA"/>
</dbReference>
<dbReference type="Gene3D" id="1.10.10.2100">
    <property type="match status" value="1"/>
</dbReference>
<evidence type="ECO:0000256" key="2">
    <source>
        <dbReference type="ARBA" id="ARBA00023242"/>
    </source>
</evidence>
<name>A0A553Q537_9TELE</name>
<evidence type="ECO:0000259" key="4">
    <source>
        <dbReference type="Pfam" id="PF16276"/>
    </source>
</evidence>
<keyword evidence="2" id="KW-0539">Nucleus</keyword>
<accession>A0A553Q537</accession>
<evidence type="ECO:0000256" key="1">
    <source>
        <dbReference type="ARBA" id="ARBA00004123"/>
    </source>
</evidence>
<feature type="region of interest" description="Disordered" evidence="3">
    <location>
        <begin position="1"/>
        <end position="120"/>
    </location>
</feature>
<keyword evidence="6" id="KW-1185">Reference proteome</keyword>
<feature type="compositionally biased region" description="Polar residues" evidence="3">
    <location>
        <begin position="54"/>
        <end position="64"/>
    </location>
</feature>
<comment type="caution">
    <text evidence="5">The sequence shown here is derived from an EMBL/GenBank/DDBJ whole genome shotgun (WGS) entry which is preliminary data.</text>
</comment>
<dbReference type="AlphaFoldDB" id="A0A553Q537"/>
<feature type="compositionally biased region" description="Acidic residues" evidence="3">
    <location>
        <begin position="1"/>
        <end position="27"/>
    </location>
</feature>
<evidence type="ECO:0000313" key="6">
    <source>
        <dbReference type="Proteomes" id="UP000316079"/>
    </source>
</evidence>
<proteinExistence type="predicted"/>
<feature type="domain" description="Nucleophosmin C-terminal" evidence="4">
    <location>
        <begin position="97"/>
        <end position="133"/>
    </location>
</feature>
<dbReference type="OrthoDB" id="9946910at2759"/>
<evidence type="ECO:0000256" key="3">
    <source>
        <dbReference type="SAM" id="MobiDB-lite"/>
    </source>
</evidence>
<sequence>MDSDEDEEEDSDDEDDDDDDDDDDEDDVKEKKPVAKNPVKTSQKTPEKKKSADKQNGSPSNKAGMSQKPKAKTPQKVKASSTAGPSGKAPVPPNLSEVKTKLSSIAKEGKPLPKTEQKFENYARSSFKISDKQDDIHMRQCRCDQRPLELCTITKKVTAPLQLPLLSYSVPEQQKSGVQS</sequence>
<dbReference type="EMBL" id="SRMA01026328">
    <property type="protein sequence ID" value="TRY85043.1"/>
    <property type="molecule type" value="Genomic_DNA"/>
</dbReference>
<protein>
    <recommendedName>
        <fullName evidence="4">Nucleophosmin C-terminal domain-containing protein</fullName>
    </recommendedName>
</protein>
<gene>
    <name evidence="5" type="ORF">DNTS_010312</name>
</gene>
<feature type="compositionally biased region" description="Basic and acidic residues" evidence="3">
    <location>
        <begin position="107"/>
        <end position="120"/>
    </location>
</feature>
<dbReference type="STRING" id="623744.A0A553Q537"/>